<evidence type="ECO:0000256" key="2">
    <source>
        <dbReference type="ARBA" id="ARBA00022448"/>
    </source>
</evidence>
<feature type="transmembrane region" description="Helical" evidence="8">
    <location>
        <begin position="161"/>
        <end position="178"/>
    </location>
</feature>
<dbReference type="Gene3D" id="1.20.1250.20">
    <property type="entry name" value="MFS general substrate transporter like domains"/>
    <property type="match status" value="2"/>
</dbReference>
<reference evidence="10" key="2">
    <citation type="journal article" date="2021" name="PeerJ">
        <title>Extensive microbial diversity within the chicken gut microbiome revealed by metagenomics and culture.</title>
        <authorList>
            <person name="Gilroy R."/>
            <person name="Ravi A."/>
            <person name="Getino M."/>
            <person name="Pursley I."/>
            <person name="Horton D.L."/>
            <person name="Alikhan N.F."/>
            <person name="Baker D."/>
            <person name="Gharbi K."/>
            <person name="Hall N."/>
            <person name="Watson M."/>
            <person name="Adriaenssens E.M."/>
            <person name="Foster-Nyarko E."/>
            <person name="Jarju S."/>
            <person name="Secka A."/>
            <person name="Antonio M."/>
            <person name="Oren A."/>
            <person name="Chaudhuri R.R."/>
            <person name="La Ragione R."/>
            <person name="Hildebrand F."/>
            <person name="Pallen M.J."/>
        </authorList>
    </citation>
    <scope>NUCLEOTIDE SEQUENCE</scope>
    <source>
        <strain evidence="10">ChiSjej4B22-8148</strain>
    </source>
</reference>
<evidence type="ECO:0000313" key="10">
    <source>
        <dbReference type="EMBL" id="HIR12443.1"/>
    </source>
</evidence>
<evidence type="ECO:0000256" key="8">
    <source>
        <dbReference type="SAM" id="Phobius"/>
    </source>
</evidence>
<dbReference type="GO" id="GO:0005886">
    <property type="term" value="C:plasma membrane"/>
    <property type="evidence" value="ECO:0007669"/>
    <property type="project" value="UniProtKB-SubCell"/>
</dbReference>
<reference evidence="10" key="1">
    <citation type="submission" date="2020-10" db="EMBL/GenBank/DDBJ databases">
        <authorList>
            <person name="Gilroy R."/>
        </authorList>
    </citation>
    <scope>NUCLEOTIDE SEQUENCE</scope>
    <source>
        <strain evidence="10">ChiSjej4B22-8148</strain>
    </source>
</reference>
<feature type="transmembrane region" description="Helical" evidence="8">
    <location>
        <begin position="241"/>
        <end position="261"/>
    </location>
</feature>
<keyword evidence="3" id="KW-1003">Cell membrane</keyword>
<dbReference type="InterPro" id="IPR036259">
    <property type="entry name" value="MFS_trans_sf"/>
</dbReference>
<keyword evidence="4" id="KW-0997">Cell inner membrane</keyword>
<evidence type="ECO:0000256" key="3">
    <source>
        <dbReference type="ARBA" id="ARBA00022475"/>
    </source>
</evidence>
<keyword evidence="5 8" id="KW-0812">Transmembrane</keyword>
<keyword evidence="6 8" id="KW-1133">Transmembrane helix</keyword>
<dbReference type="GO" id="GO:0015528">
    <property type="term" value="F:lactose:proton symporter activity"/>
    <property type="evidence" value="ECO:0007669"/>
    <property type="project" value="TreeGrafter"/>
</dbReference>
<dbReference type="InterPro" id="IPR020846">
    <property type="entry name" value="MFS_dom"/>
</dbReference>
<dbReference type="Proteomes" id="UP000886757">
    <property type="component" value="Unassembled WGS sequence"/>
</dbReference>
<dbReference type="PROSITE" id="PS50850">
    <property type="entry name" value="MFS"/>
    <property type="match status" value="1"/>
</dbReference>
<dbReference type="EMBL" id="DVGK01000010">
    <property type="protein sequence ID" value="HIR12443.1"/>
    <property type="molecule type" value="Genomic_DNA"/>
</dbReference>
<comment type="caution">
    <text evidence="10">The sequence shown here is derived from an EMBL/GenBank/DDBJ whole genome shotgun (WGS) entry which is preliminary data.</text>
</comment>
<feature type="transmembrane region" description="Helical" evidence="8">
    <location>
        <begin position="9"/>
        <end position="30"/>
    </location>
</feature>
<evidence type="ECO:0000313" key="11">
    <source>
        <dbReference type="Proteomes" id="UP000886757"/>
    </source>
</evidence>
<feature type="domain" description="Major facilitator superfamily (MFS) profile" evidence="9">
    <location>
        <begin position="207"/>
        <end position="395"/>
    </location>
</feature>
<keyword evidence="2" id="KW-0813">Transport</keyword>
<keyword evidence="7 8" id="KW-0472">Membrane</keyword>
<evidence type="ECO:0000259" key="9">
    <source>
        <dbReference type="PROSITE" id="PS50850"/>
    </source>
</evidence>
<dbReference type="InterPro" id="IPR024989">
    <property type="entry name" value="MFS_assoc_dom"/>
</dbReference>
<feature type="transmembrane region" description="Helical" evidence="8">
    <location>
        <begin position="99"/>
        <end position="116"/>
    </location>
</feature>
<proteinExistence type="predicted"/>
<gene>
    <name evidence="10" type="ORF">IAB31_00790</name>
</gene>
<evidence type="ECO:0000256" key="5">
    <source>
        <dbReference type="ARBA" id="ARBA00022692"/>
    </source>
</evidence>
<evidence type="ECO:0000256" key="7">
    <source>
        <dbReference type="ARBA" id="ARBA00023136"/>
    </source>
</evidence>
<dbReference type="PANTHER" id="PTHR23522:SF10">
    <property type="entry name" value="3-PHENYLPROPIONIC ACID TRANSPORTER-RELATED"/>
    <property type="match status" value="1"/>
</dbReference>
<name>A0A9D1AA25_9FIRM</name>
<feature type="transmembrane region" description="Helical" evidence="8">
    <location>
        <begin position="42"/>
        <end position="63"/>
    </location>
</feature>
<protein>
    <submittedName>
        <fullName evidence="10">MFS transporter</fullName>
    </submittedName>
</protein>
<dbReference type="Pfam" id="PF12832">
    <property type="entry name" value="MFS_1_like"/>
    <property type="match status" value="1"/>
</dbReference>
<feature type="transmembrane region" description="Helical" evidence="8">
    <location>
        <begin position="302"/>
        <end position="320"/>
    </location>
</feature>
<evidence type="ECO:0000256" key="6">
    <source>
        <dbReference type="ARBA" id="ARBA00022989"/>
    </source>
</evidence>
<feature type="transmembrane region" description="Helical" evidence="8">
    <location>
        <begin position="207"/>
        <end position="229"/>
    </location>
</feature>
<dbReference type="PANTHER" id="PTHR23522">
    <property type="entry name" value="BLL5896 PROTEIN"/>
    <property type="match status" value="1"/>
</dbReference>
<dbReference type="AlphaFoldDB" id="A0A9D1AA25"/>
<dbReference type="SUPFAM" id="SSF103473">
    <property type="entry name" value="MFS general substrate transporter"/>
    <property type="match status" value="1"/>
</dbReference>
<feature type="transmembrane region" description="Helical" evidence="8">
    <location>
        <begin position="75"/>
        <end position="93"/>
    </location>
</feature>
<feature type="transmembrane region" description="Helical" evidence="8">
    <location>
        <begin position="329"/>
        <end position="350"/>
    </location>
</feature>
<comment type="subcellular location">
    <subcellularLocation>
        <location evidence="1">Cell inner membrane</location>
        <topology evidence="1">Multi-pass membrane protein</topology>
    </subcellularLocation>
</comment>
<evidence type="ECO:0000256" key="1">
    <source>
        <dbReference type="ARBA" id="ARBA00004429"/>
    </source>
</evidence>
<feature type="transmembrane region" description="Helical" evidence="8">
    <location>
        <begin position="273"/>
        <end position="296"/>
    </location>
</feature>
<dbReference type="GO" id="GO:0030395">
    <property type="term" value="F:lactose binding"/>
    <property type="evidence" value="ECO:0007669"/>
    <property type="project" value="TreeGrafter"/>
</dbReference>
<evidence type="ECO:0000256" key="4">
    <source>
        <dbReference type="ARBA" id="ARBA00022519"/>
    </source>
</evidence>
<accession>A0A9D1AA25</accession>
<feature type="transmembrane region" description="Helical" evidence="8">
    <location>
        <begin position="137"/>
        <end position="155"/>
    </location>
</feature>
<sequence length="395" mass="42448">MSRLQIKYILLNLIFWMMCCAMYGYATIFLQDRGLASGQIGLVKGGACVLMIILSPYFSTAILKIPGLGLRKMMGGMMLLILGMCGVLCLRNLPLLLLMALSTLINFLILAMMPLMSNMGMAYMQAGEKVNYGVARGMGSFSYAVSAALFGYFTESAGGDVVLYACLGAGILGLLLLVNMPELPVERKEQPESMKGKYFKTMGKYKSFLGILTGFALAFAATTALETYLIHIVNHLGGGDFFFGIGIFSAAASEGVMMALTPLLLRRYKSIQLLGVSAAAFIVRNFLICLAPNLGILMAGELLQGVSYGLLIAVIAYYVAETLQSEEQILGHTSVTIFVNGIGATFGNVAGGMLQEHFGLNAMYGAVCIWSAAGGLLVLALVRRIQQARKRARNV</sequence>
<organism evidence="10 11">
    <name type="scientific">Candidatus Choladousia intestinavium</name>
    <dbReference type="NCBI Taxonomy" id="2840727"/>
    <lineage>
        <taxon>Bacteria</taxon>
        <taxon>Bacillati</taxon>
        <taxon>Bacillota</taxon>
        <taxon>Clostridia</taxon>
        <taxon>Lachnospirales</taxon>
        <taxon>Lachnospiraceae</taxon>
        <taxon>Lachnospiraceae incertae sedis</taxon>
        <taxon>Candidatus Choladousia</taxon>
    </lineage>
</organism>
<feature type="transmembrane region" description="Helical" evidence="8">
    <location>
        <begin position="362"/>
        <end position="382"/>
    </location>
</feature>